<organism evidence="1 2">
    <name type="scientific">Methylorubrum aminovorans</name>
    <dbReference type="NCBI Taxonomy" id="269069"/>
    <lineage>
        <taxon>Bacteria</taxon>
        <taxon>Pseudomonadati</taxon>
        <taxon>Pseudomonadota</taxon>
        <taxon>Alphaproteobacteria</taxon>
        <taxon>Hyphomicrobiales</taxon>
        <taxon>Methylobacteriaceae</taxon>
        <taxon>Methylorubrum</taxon>
    </lineage>
</organism>
<dbReference type="RefSeq" id="WP_238226391.1">
    <property type="nucleotide sequence ID" value="NZ_BAAADH010000093.1"/>
</dbReference>
<dbReference type="Gene3D" id="3.30.450.20">
    <property type="entry name" value="PAS domain"/>
    <property type="match status" value="1"/>
</dbReference>
<evidence type="ECO:0008006" key="3">
    <source>
        <dbReference type="Google" id="ProtNLM"/>
    </source>
</evidence>
<dbReference type="Proteomes" id="UP001055039">
    <property type="component" value="Unassembled WGS sequence"/>
</dbReference>
<accession>A0ABQ4UGZ2</accession>
<keyword evidence="2" id="KW-1185">Reference proteome</keyword>
<comment type="caution">
    <text evidence="1">The sequence shown here is derived from an EMBL/GenBank/DDBJ whole genome shotgun (WGS) entry which is preliminary data.</text>
</comment>
<reference evidence="1" key="2">
    <citation type="submission" date="2021-08" db="EMBL/GenBank/DDBJ databases">
        <authorList>
            <person name="Tani A."/>
            <person name="Ola A."/>
            <person name="Ogura Y."/>
            <person name="Katsura K."/>
            <person name="Hayashi T."/>
        </authorList>
    </citation>
    <scope>NUCLEOTIDE SEQUENCE</scope>
    <source>
        <strain evidence="1">NBRC 15686</strain>
    </source>
</reference>
<protein>
    <recommendedName>
        <fullName evidence="3">PAS domain-containing protein</fullName>
    </recommendedName>
</protein>
<dbReference type="SUPFAM" id="SSF55785">
    <property type="entry name" value="PYP-like sensor domain (PAS domain)"/>
    <property type="match status" value="1"/>
</dbReference>
<dbReference type="InterPro" id="IPR035965">
    <property type="entry name" value="PAS-like_dom_sf"/>
</dbReference>
<dbReference type="EMBL" id="BPRC01000015">
    <property type="protein sequence ID" value="GJE66581.1"/>
    <property type="molecule type" value="Genomic_DNA"/>
</dbReference>
<reference evidence="1" key="1">
    <citation type="journal article" date="2021" name="Front. Microbiol.">
        <title>Comprehensive Comparative Genomics and Phenotyping of Methylobacterium Species.</title>
        <authorList>
            <person name="Alessa O."/>
            <person name="Ogura Y."/>
            <person name="Fujitani Y."/>
            <person name="Takami H."/>
            <person name="Hayashi T."/>
            <person name="Sahin N."/>
            <person name="Tani A."/>
        </authorList>
    </citation>
    <scope>NUCLEOTIDE SEQUENCE</scope>
    <source>
        <strain evidence="1">NBRC 15686</strain>
    </source>
</reference>
<evidence type="ECO:0000313" key="1">
    <source>
        <dbReference type="EMBL" id="GJE66581.1"/>
    </source>
</evidence>
<gene>
    <name evidence="1" type="ORF">LNAOJCKE_3801</name>
</gene>
<sequence>MPAFEPDLPSAFASSACLGAWAHDPGSDRLALSPILARLLAVPDDAAAGAPLTLALAAVEAEDAVRLESVLRAAGEDGRPFEAEFRTRPGPGGARWLRLMGRCRRDPDTGARTTQGLAFDLTEERRPVGSEGDQAQRQANRLADHAAAMKGLVAGLRNPPLARLVDEVAVEIGHELARRLRGTGERQMH</sequence>
<proteinExistence type="predicted"/>
<evidence type="ECO:0000313" key="2">
    <source>
        <dbReference type="Proteomes" id="UP001055039"/>
    </source>
</evidence>
<name>A0ABQ4UGZ2_9HYPH</name>